<evidence type="ECO:0000256" key="1">
    <source>
        <dbReference type="ARBA" id="ARBA00023239"/>
    </source>
</evidence>
<dbReference type="Pfam" id="PF22645">
    <property type="entry name" value="GKRP_SIS_N"/>
    <property type="match status" value="1"/>
</dbReference>
<feature type="active site" description="Proton donor" evidence="3">
    <location>
        <position position="96"/>
    </location>
</feature>
<keyword evidence="2 3" id="KW-0119">Carbohydrate metabolism</keyword>
<dbReference type="GO" id="GO:0016829">
    <property type="term" value="F:lyase activity"/>
    <property type="evidence" value="ECO:0007669"/>
    <property type="project" value="UniProtKB-KW"/>
</dbReference>
<keyword evidence="1 3" id="KW-0456">Lyase</keyword>
<dbReference type="Gene3D" id="1.10.8.1080">
    <property type="match status" value="1"/>
</dbReference>
<gene>
    <name evidence="3 5" type="primary">murQ</name>
    <name evidence="5" type="ORF">LWF01_09015</name>
</gene>
<dbReference type="InterPro" id="IPR005488">
    <property type="entry name" value="Etherase_MurQ"/>
</dbReference>
<dbReference type="InterPro" id="IPR040190">
    <property type="entry name" value="MURQ/GCKR"/>
</dbReference>
<dbReference type="PANTHER" id="PTHR10088:SF4">
    <property type="entry name" value="GLUCOKINASE REGULATORY PROTEIN"/>
    <property type="match status" value="1"/>
</dbReference>
<organism evidence="5 6">
    <name type="scientific">Saxibacter everestensis</name>
    <dbReference type="NCBI Taxonomy" id="2909229"/>
    <lineage>
        <taxon>Bacteria</taxon>
        <taxon>Bacillati</taxon>
        <taxon>Actinomycetota</taxon>
        <taxon>Actinomycetes</taxon>
        <taxon>Micrococcales</taxon>
        <taxon>Brevibacteriaceae</taxon>
        <taxon>Saxibacter</taxon>
    </lineage>
</organism>
<dbReference type="CDD" id="cd05007">
    <property type="entry name" value="SIS_Etherase"/>
    <property type="match status" value="1"/>
</dbReference>
<feature type="domain" description="SIS" evidence="4">
    <location>
        <begin position="68"/>
        <end position="231"/>
    </location>
</feature>
<evidence type="ECO:0000256" key="2">
    <source>
        <dbReference type="ARBA" id="ARBA00023277"/>
    </source>
</evidence>
<comment type="similarity">
    <text evidence="3">Belongs to the GCKR-like family. MurNAc-6-P etherase subfamily.</text>
</comment>
<keyword evidence="6" id="KW-1185">Reference proteome</keyword>
<name>A0ABY8QXZ7_9MICO</name>
<dbReference type="Proteomes" id="UP001209083">
    <property type="component" value="Chromosome"/>
</dbReference>
<evidence type="ECO:0000313" key="6">
    <source>
        <dbReference type="Proteomes" id="UP001209083"/>
    </source>
</evidence>
<evidence type="ECO:0000259" key="4">
    <source>
        <dbReference type="PROSITE" id="PS51464"/>
    </source>
</evidence>
<dbReference type="SUPFAM" id="SSF53697">
    <property type="entry name" value="SIS domain"/>
    <property type="match status" value="1"/>
</dbReference>
<evidence type="ECO:0000256" key="3">
    <source>
        <dbReference type="HAMAP-Rule" id="MF_00068"/>
    </source>
</evidence>
<dbReference type="NCBIfam" id="NF009222">
    <property type="entry name" value="PRK12570.1"/>
    <property type="match status" value="1"/>
</dbReference>
<comment type="catalytic activity">
    <reaction evidence="3">
        <text>N-acetyl-D-muramate 6-phosphate + H2O = N-acetyl-D-glucosamine 6-phosphate + (R)-lactate</text>
        <dbReference type="Rhea" id="RHEA:26410"/>
        <dbReference type="ChEBI" id="CHEBI:15377"/>
        <dbReference type="ChEBI" id="CHEBI:16004"/>
        <dbReference type="ChEBI" id="CHEBI:57513"/>
        <dbReference type="ChEBI" id="CHEBI:58722"/>
        <dbReference type="EC" id="4.2.1.126"/>
    </reaction>
</comment>
<comment type="miscellaneous">
    <text evidence="3">A lyase-type mechanism (elimination/hydration) is suggested for the cleavage of the lactyl ether bond of MurNAc 6-phosphate, with the formation of an alpha,beta-unsaturated aldehyde intermediate with (E)-stereochemistry, followed by the syn addition of water to give product.</text>
</comment>
<dbReference type="EMBL" id="CP090958">
    <property type="protein sequence ID" value="WGW13858.1"/>
    <property type="molecule type" value="Genomic_DNA"/>
</dbReference>
<sequence>MASETDGPLPDLLGELDSLSTESYNETYRQMDTLRTAELVAAMNAEDAGVAAAVGETREAIVSAVDGISARLADGGRLIYLGAGTPGRLGVLDAAECPPTFGTDPGMVLGIIAGGPGALVQAVEGAEDSESFGARDLEHIHLTARDAVVGISASGRTPYVRGGLEFARREGALTVAVACNADSAIGRIADVAIEVVVGAEFINGSTRLKSGTAQKMVCNMLSTLSMVRLGKTYGNLMVDLQASNAKLLARSQRLVMLASGCSESVAASALHAADGEVKLAILMLVAEVDATAARAALEANKGFLRQAIASFH</sequence>
<dbReference type="InterPro" id="IPR001347">
    <property type="entry name" value="SIS_dom"/>
</dbReference>
<feature type="active site" evidence="3">
    <location>
        <position position="127"/>
    </location>
</feature>
<proteinExistence type="inferred from homology"/>
<dbReference type="PROSITE" id="PS51464">
    <property type="entry name" value="SIS"/>
    <property type="match status" value="1"/>
</dbReference>
<comment type="pathway">
    <text evidence="3">Amino-sugar metabolism; N-acetylmuramate degradation.</text>
</comment>
<dbReference type="InterPro" id="IPR046348">
    <property type="entry name" value="SIS_dom_sf"/>
</dbReference>
<comment type="function">
    <text evidence="3">Specifically catalyzes the cleavage of the D-lactyl ether substituent of MurNAc 6-phosphate, producing GlcNAc 6-phosphate and D-lactate.</text>
</comment>
<reference evidence="5 6" key="1">
    <citation type="submission" date="2023-05" db="EMBL/GenBank/DDBJ databases">
        <title>Lithophilousrod everest ZFBP1038 complete genpme.</title>
        <authorList>
            <person name="Tian M."/>
        </authorList>
    </citation>
    <scope>NUCLEOTIDE SEQUENCE [LARGE SCALE GENOMIC DNA]</scope>
    <source>
        <strain evidence="5 6">ZFBP1038</strain>
    </source>
</reference>
<protein>
    <recommendedName>
        <fullName evidence="3">N-acetylmuramic acid 6-phosphate etherase</fullName>
        <shortName evidence="3">MurNAc-6-P etherase</shortName>
        <ecNumber evidence="3">4.2.1.126</ecNumber>
    </recommendedName>
    <alternativeName>
        <fullName evidence="3">N-acetylmuramic acid 6-phosphate hydrolase</fullName>
    </alternativeName>
    <alternativeName>
        <fullName evidence="3">N-acetylmuramic acid 6-phosphate lyase</fullName>
    </alternativeName>
</protein>
<dbReference type="RefSeq" id="WP_349640681.1">
    <property type="nucleotide sequence ID" value="NZ_CP090958.1"/>
</dbReference>
<dbReference type="PANTHER" id="PTHR10088">
    <property type="entry name" value="GLUCOKINASE REGULATORY PROTEIN"/>
    <property type="match status" value="1"/>
</dbReference>
<dbReference type="EC" id="4.2.1.126" evidence="3"/>
<dbReference type="Gene3D" id="3.40.50.10490">
    <property type="entry name" value="Glucose-6-phosphate isomerase like protein, domain 1"/>
    <property type="match status" value="1"/>
</dbReference>
<comment type="subunit">
    <text evidence="3">Homodimer.</text>
</comment>
<accession>A0ABY8QXZ7</accession>
<dbReference type="HAMAP" id="MF_00068">
    <property type="entry name" value="MurQ"/>
    <property type="match status" value="1"/>
</dbReference>
<evidence type="ECO:0000313" key="5">
    <source>
        <dbReference type="EMBL" id="WGW13858.1"/>
    </source>
</evidence>
<dbReference type="NCBIfam" id="TIGR00274">
    <property type="entry name" value="N-acetylmuramic acid 6-phosphate etherase"/>
    <property type="match status" value="1"/>
</dbReference>
<dbReference type="NCBIfam" id="NF003915">
    <property type="entry name" value="PRK05441.1"/>
    <property type="match status" value="1"/>
</dbReference>